<reference evidence="1" key="1">
    <citation type="submission" date="2021-02" db="EMBL/GenBank/DDBJ databases">
        <authorList>
            <person name="Nowell W R."/>
        </authorList>
    </citation>
    <scope>NUCLEOTIDE SEQUENCE</scope>
</reference>
<feature type="non-terminal residue" evidence="1">
    <location>
        <position position="17"/>
    </location>
</feature>
<accession>A0A815RJW7</accession>
<evidence type="ECO:0000313" key="2">
    <source>
        <dbReference type="EMBL" id="CAF4342865.1"/>
    </source>
</evidence>
<dbReference type="EMBL" id="CAJOBC010086341">
    <property type="protein sequence ID" value="CAF4342865.1"/>
    <property type="molecule type" value="Genomic_DNA"/>
</dbReference>
<dbReference type="EMBL" id="CAJNOQ010020870">
    <property type="protein sequence ID" value="CAF1476873.1"/>
    <property type="molecule type" value="Genomic_DNA"/>
</dbReference>
<sequence length="17" mass="1897">MATNSSVLEKNVLTFRS</sequence>
<evidence type="ECO:0000313" key="1">
    <source>
        <dbReference type="EMBL" id="CAF1476873.1"/>
    </source>
</evidence>
<comment type="caution">
    <text evidence="1">The sequence shown here is derived from an EMBL/GenBank/DDBJ whole genome shotgun (WGS) entry which is preliminary data.</text>
</comment>
<dbReference type="AlphaFoldDB" id="A0A815RJW7"/>
<protein>
    <submittedName>
        <fullName evidence="1">Uncharacterized protein</fullName>
    </submittedName>
</protein>
<keyword evidence="3" id="KW-1185">Reference proteome</keyword>
<dbReference type="Proteomes" id="UP000663829">
    <property type="component" value="Unassembled WGS sequence"/>
</dbReference>
<name>A0A815RJW7_9BILA</name>
<proteinExistence type="predicted"/>
<dbReference type="Proteomes" id="UP000681722">
    <property type="component" value="Unassembled WGS sequence"/>
</dbReference>
<evidence type="ECO:0000313" key="3">
    <source>
        <dbReference type="Proteomes" id="UP000663829"/>
    </source>
</evidence>
<gene>
    <name evidence="1" type="ORF">GPM918_LOCUS35674</name>
    <name evidence="2" type="ORF">SRO942_LOCUS36394</name>
</gene>
<organism evidence="1 3">
    <name type="scientific">Didymodactylos carnosus</name>
    <dbReference type="NCBI Taxonomy" id="1234261"/>
    <lineage>
        <taxon>Eukaryota</taxon>
        <taxon>Metazoa</taxon>
        <taxon>Spiralia</taxon>
        <taxon>Gnathifera</taxon>
        <taxon>Rotifera</taxon>
        <taxon>Eurotatoria</taxon>
        <taxon>Bdelloidea</taxon>
        <taxon>Philodinida</taxon>
        <taxon>Philodinidae</taxon>
        <taxon>Didymodactylos</taxon>
    </lineage>
</organism>